<keyword evidence="4" id="KW-1185">Reference proteome</keyword>
<dbReference type="PANTHER" id="PTHR11487:SF0">
    <property type="entry name" value="S-ACYL FATTY ACID SYNTHASE THIOESTERASE, MEDIUM CHAIN"/>
    <property type="match status" value="1"/>
</dbReference>
<organism evidence="3 4">
    <name type="scientific">Streptomyces roseicoloratus</name>
    <dbReference type="NCBI Taxonomy" id="2508722"/>
    <lineage>
        <taxon>Bacteria</taxon>
        <taxon>Bacillati</taxon>
        <taxon>Actinomycetota</taxon>
        <taxon>Actinomycetes</taxon>
        <taxon>Kitasatosporales</taxon>
        <taxon>Streptomycetaceae</taxon>
        <taxon>Streptomyces</taxon>
    </lineage>
</organism>
<comment type="similarity">
    <text evidence="1">Belongs to the thioesterase family.</text>
</comment>
<reference evidence="3 4" key="1">
    <citation type="submission" date="2023-09" db="EMBL/GenBank/DDBJ databases">
        <title>Complete genome of Streptomyces roseicoloratus T14.</title>
        <authorList>
            <person name="Bashizi T."/>
            <person name="Kim M.-J."/>
            <person name="Lee G."/>
            <person name="Tagele S.B."/>
            <person name="Shin J.-H."/>
        </authorList>
    </citation>
    <scope>NUCLEOTIDE SEQUENCE [LARGE SCALE GENOMIC DNA]</scope>
    <source>
        <strain evidence="3 4">T14</strain>
    </source>
</reference>
<dbReference type="InterPro" id="IPR001031">
    <property type="entry name" value="Thioesterase"/>
</dbReference>
<keyword evidence="3" id="KW-0378">Hydrolase</keyword>
<evidence type="ECO:0000256" key="1">
    <source>
        <dbReference type="ARBA" id="ARBA00007169"/>
    </source>
</evidence>
<dbReference type="SUPFAM" id="SSF53474">
    <property type="entry name" value="alpha/beta-Hydrolases"/>
    <property type="match status" value="1"/>
</dbReference>
<dbReference type="GO" id="GO:0016787">
    <property type="term" value="F:hydrolase activity"/>
    <property type="evidence" value="ECO:0007669"/>
    <property type="project" value="UniProtKB-KW"/>
</dbReference>
<dbReference type="Gene3D" id="3.40.50.1820">
    <property type="entry name" value="alpha/beta hydrolase"/>
    <property type="match status" value="1"/>
</dbReference>
<accession>A0ABY9RR67</accession>
<gene>
    <name evidence="3" type="ORF">RGF97_04035</name>
</gene>
<feature type="domain" description="Thioesterase" evidence="2">
    <location>
        <begin position="18"/>
        <end position="238"/>
    </location>
</feature>
<sequence>MSTWTRTLSSVPGRPDARILCLPYAGGTASAYRSWASVLPVNVQLQAVELPGHGLRLAEEPLRRSGDVIRPLADELAREHRLLPSPRTILFGHSMGALLAYELCRALCERGMPPAALVVSAMCPADRLDRKANGLLAERRNLLLDHIRQLGQTPPEVLESPTMRDLVLRPAQADFELLAHAPAPAPVPLDVPVLALAGRHDFIQPSHLVGAWERHTRQWLGMRVLHGDHFFPWQSEDVGYLLNELARTAAVPAAAAR</sequence>
<dbReference type="RefSeq" id="WP_128980756.1">
    <property type="nucleotide sequence ID" value="NZ_CP133762.1"/>
</dbReference>
<dbReference type="Proteomes" id="UP001250858">
    <property type="component" value="Chromosome"/>
</dbReference>
<dbReference type="InterPro" id="IPR012223">
    <property type="entry name" value="TEII"/>
</dbReference>
<dbReference type="InterPro" id="IPR029058">
    <property type="entry name" value="AB_hydrolase_fold"/>
</dbReference>
<protein>
    <submittedName>
        <fullName evidence="3">Alpha/beta fold hydrolase</fullName>
    </submittedName>
</protein>
<name>A0ABY9RR67_9ACTN</name>
<proteinExistence type="inferred from homology"/>
<dbReference type="EMBL" id="CP133762">
    <property type="protein sequence ID" value="WMX44194.1"/>
    <property type="molecule type" value="Genomic_DNA"/>
</dbReference>
<dbReference type="Pfam" id="PF00975">
    <property type="entry name" value="Thioesterase"/>
    <property type="match status" value="1"/>
</dbReference>
<evidence type="ECO:0000313" key="3">
    <source>
        <dbReference type="EMBL" id="WMX44194.1"/>
    </source>
</evidence>
<evidence type="ECO:0000259" key="2">
    <source>
        <dbReference type="Pfam" id="PF00975"/>
    </source>
</evidence>
<dbReference type="PANTHER" id="PTHR11487">
    <property type="entry name" value="THIOESTERASE"/>
    <property type="match status" value="1"/>
</dbReference>
<evidence type="ECO:0000313" key="4">
    <source>
        <dbReference type="Proteomes" id="UP001250858"/>
    </source>
</evidence>